<feature type="compositionally biased region" description="Polar residues" evidence="1">
    <location>
        <begin position="149"/>
        <end position="161"/>
    </location>
</feature>
<evidence type="ECO:0000256" key="1">
    <source>
        <dbReference type="SAM" id="MobiDB-lite"/>
    </source>
</evidence>
<proteinExistence type="predicted"/>
<reference evidence="3" key="1">
    <citation type="thesis" date="2021" institute="BYU ScholarsArchive" country="Provo, UT, USA">
        <title>Applications of and Algorithms for Genome Assembly and Genomic Analyses with an Emphasis on Marine Teleosts.</title>
        <authorList>
            <person name="Pickett B.D."/>
        </authorList>
    </citation>
    <scope>NUCLEOTIDE SEQUENCE</scope>
    <source>
        <strain evidence="3">HI-2016</strain>
    </source>
</reference>
<dbReference type="OrthoDB" id="10289124at2759"/>
<evidence type="ECO:0000313" key="4">
    <source>
        <dbReference type="Proteomes" id="UP000824540"/>
    </source>
</evidence>
<accession>A0A8T2NWL3</accession>
<organism evidence="3 4">
    <name type="scientific">Albula glossodonta</name>
    <name type="common">roundjaw bonefish</name>
    <dbReference type="NCBI Taxonomy" id="121402"/>
    <lineage>
        <taxon>Eukaryota</taxon>
        <taxon>Metazoa</taxon>
        <taxon>Chordata</taxon>
        <taxon>Craniata</taxon>
        <taxon>Vertebrata</taxon>
        <taxon>Euteleostomi</taxon>
        <taxon>Actinopterygii</taxon>
        <taxon>Neopterygii</taxon>
        <taxon>Teleostei</taxon>
        <taxon>Albuliformes</taxon>
        <taxon>Albulidae</taxon>
        <taxon>Albula</taxon>
    </lineage>
</organism>
<keyword evidence="2" id="KW-1133">Transmembrane helix</keyword>
<dbReference type="AlphaFoldDB" id="A0A8T2NWL3"/>
<comment type="caution">
    <text evidence="3">The sequence shown here is derived from an EMBL/GenBank/DDBJ whole genome shotgun (WGS) entry which is preliminary data.</text>
</comment>
<dbReference type="Proteomes" id="UP000824540">
    <property type="component" value="Unassembled WGS sequence"/>
</dbReference>
<gene>
    <name evidence="3" type="ORF">JZ751_009920</name>
</gene>
<protein>
    <submittedName>
        <fullName evidence="3">Uncharacterized protein</fullName>
    </submittedName>
</protein>
<evidence type="ECO:0000313" key="3">
    <source>
        <dbReference type="EMBL" id="KAG9345373.1"/>
    </source>
</evidence>
<sequence>MAANISFTCTDIKTANGTYMYKVPDTTLGRQVDSTCEAKWYFPNGTVLATAPPDPEYMDPAVSVDRWRLLTNLCLDELLYRADCLSGKSEVVNFLSHDPAVIAHSERIHACFAVPLFLILLVILLICVHTKRRRASKGEKPGSGDAMLDNSSSNHSDAGDV</sequence>
<dbReference type="EMBL" id="JAFBMS010000018">
    <property type="protein sequence ID" value="KAG9345373.1"/>
    <property type="molecule type" value="Genomic_DNA"/>
</dbReference>
<feature type="transmembrane region" description="Helical" evidence="2">
    <location>
        <begin position="112"/>
        <end position="130"/>
    </location>
</feature>
<name>A0A8T2NWL3_9TELE</name>
<keyword evidence="2" id="KW-0472">Membrane</keyword>
<evidence type="ECO:0000256" key="2">
    <source>
        <dbReference type="SAM" id="Phobius"/>
    </source>
</evidence>
<feature type="region of interest" description="Disordered" evidence="1">
    <location>
        <begin position="135"/>
        <end position="161"/>
    </location>
</feature>
<keyword evidence="2" id="KW-0812">Transmembrane</keyword>
<keyword evidence="4" id="KW-1185">Reference proteome</keyword>